<dbReference type="RefSeq" id="WP_073480734.1">
    <property type="nucleotide sequence ID" value="NZ_FQVN01000002.1"/>
</dbReference>
<evidence type="ECO:0000313" key="2">
    <source>
        <dbReference type="Proteomes" id="UP000184501"/>
    </source>
</evidence>
<protein>
    <submittedName>
        <fullName evidence="1">Uncharacterized protein</fullName>
    </submittedName>
</protein>
<evidence type="ECO:0000313" key="1">
    <source>
        <dbReference type="EMBL" id="SHF10125.1"/>
    </source>
</evidence>
<reference evidence="1 2" key="1">
    <citation type="submission" date="2016-11" db="EMBL/GenBank/DDBJ databases">
        <authorList>
            <person name="Jaros S."/>
            <person name="Januszkiewicz K."/>
            <person name="Wedrychowicz H."/>
        </authorList>
    </citation>
    <scope>NUCLEOTIDE SEQUENCE [LARGE SCALE GENOMIC DNA]</scope>
    <source>
        <strain evidence="1 2">DSM 44523</strain>
    </source>
</reference>
<organism evidence="1 2">
    <name type="scientific">Streptoalloteichus hindustanus</name>
    <dbReference type="NCBI Taxonomy" id="2017"/>
    <lineage>
        <taxon>Bacteria</taxon>
        <taxon>Bacillati</taxon>
        <taxon>Actinomycetota</taxon>
        <taxon>Actinomycetes</taxon>
        <taxon>Pseudonocardiales</taxon>
        <taxon>Pseudonocardiaceae</taxon>
        <taxon>Streptoalloteichus</taxon>
    </lineage>
</organism>
<dbReference type="Proteomes" id="UP000184501">
    <property type="component" value="Unassembled WGS sequence"/>
</dbReference>
<proteinExistence type="predicted"/>
<sequence length="340" mass="37324">MSRTSLTQQLVDLRRRYTGETSSQVVPAVRAVTETLDVERRDLLVNLLRGNPVAVPVDLRRALFPEAGAAQRELEAGLALAAANAGGPLALRPPVSVARPAHAIRSVELEKAPHHTLTLHLHEHALGPLLLGLLPSAQDGELSGLAGLRHRQHPRCVELFLLGADAKVVLAGVSARTWHAGVVFVEEWLALRGITPQWLWQQSPERLTSAERSHVDSGERVAGPADLGSAVLRRSPLWNSASWLTQWAAQDLWLVEWPAGPAQREIVDALLHPLFGLPGSFRHEETGPDSGSLVSQESAGRLMVRTVNQPAATPEVPAHEWPDDFFRPWRRWSELTEQAR</sequence>
<gene>
    <name evidence="1" type="ORF">SAMN05444320_102513</name>
</gene>
<keyword evidence="2" id="KW-1185">Reference proteome</keyword>
<dbReference type="AlphaFoldDB" id="A0A1M4YWM4"/>
<accession>A0A1M4YWM4</accession>
<name>A0A1M4YWM4_STRHI</name>
<dbReference type="EMBL" id="FQVN01000002">
    <property type="protein sequence ID" value="SHF10125.1"/>
    <property type="molecule type" value="Genomic_DNA"/>
</dbReference>
<dbReference type="OrthoDB" id="3660677at2"/>